<feature type="region of interest" description="Disordered" evidence="5">
    <location>
        <begin position="113"/>
        <end position="132"/>
    </location>
</feature>
<reference evidence="6 7" key="1">
    <citation type="submission" date="2024-04" db="EMBL/GenBank/DDBJ databases">
        <authorList>
            <consortium name="Genoscope - CEA"/>
            <person name="William W."/>
        </authorList>
    </citation>
    <scope>NUCLEOTIDE SEQUENCE [LARGE SCALE GENOMIC DNA]</scope>
</reference>
<dbReference type="Proteomes" id="UP001497497">
    <property type="component" value="Unassembled WGS sequence"/>
</dbReference>
<evidence type="ECO:0000256" key="5">
    <source>
        <dbReference type="SAM" id="MobiDB-lite"/>
    </source>
</evidence>
<evidence type="ECO:0000313" key="7">
    <source>
        <dbReference type="Proteomes" id="UP001497497"/>
    </source>
</evidence>
<dbReference type="InterPro" id="IPR019734">
    <property type="entry name" value="TPR_rpt"/>
</dbReference>
<evidence type="ECO:0000256" key="4">
    <source>
        <dbReference type="PROSITE-ProRule" id="PRU00339"/>
    </source>
</evidence>
<dbReference type="GO" id="GO:0005829">
    <property type="term" value="C:cytosol"/>
    <property type="evidence" value="ECO:0007669"/>
    <property type="project" value="TreeGrafter"/>
</dbReference>
<keyword evidence="2 4" id="KW-0802">TPR repeat</keyword>
<proteinExistence type="inferred from homology"/>
<evidence type="ECO:0000256" key="2">
    <source>
        <dbReference type="ARBA" id="ARBA00022803"/>
    </source>
</evidence>
<dbReference type="Gene3D" id="1.25.40.10">
    <property type="entry name" value="Tetratricopeptide repeat domain"/>
    <property type="match status" value="1"/>
</dbReference>
<keyword evidence="1" id="KW-0677">Repeat</keyword>
<accession>A0AAV2HIB9</accession>
<dbReference type="Pfam" id="PF13181">
    <property type="entry name" value="TPR_8"/>
    <property type="match status" value="1"/>
</dbReference>
<evidence type="ECO:0000313" key="6">
    <source>
        <dbReference type="EMBL" id="CAL1532225.1"/>
    </source>
</evidence>
<feature type="non-terminal residue" evidence="6">
    <location>
        <position position="1"/>
    </location>
</feature>
<dbReference type="GO" id="GO:0051607">
    <property type="term" value="P:defense response to virus"/>
    <property type="evidence" value="ECO:0007669"/>
    <property type="project" value="TreeGrafter"/>
</dbReference>
<organism evidence="6 7">
    <name type="scientific">Lymnaea stagnalis</name>
    <name type="common">Great pond snail</name>
    <name type="synonym">Helix stagnalis</name>
    <dbReference type="NCBI Taxonomy" id="6523"/>
    <lineage>
        <taxon>Eukaryota</taxon>
        <taxon>Metazoa</taxon>
        <taxon>Spiralia</taxon>
        <taxon>Lophotrochozoa</taxon>
        <taxon>Mollusca</taxon>
        <taxon>Gastropoda</taxon>
        <taxon>Heterobranchia</taxon>
        <taxon>Euthyneura</taxon>
        <taxon>Panpulmonata</taxon>
        <taxon>Hygrophila</taxon>
        <taxon>Lymnaeoidea</taxon>
        <taxon>Lymnaeidae</taxon>
        <taxon>Lymnaea</taxon>
    </lineage>
</organism>
<dbReference type="PANTHER" id="PTHR10271:SF0">
    <property type="entry name" value="INTERFERON-INDUCED PROTEIN WITH TETRATRICOPEPTIDE REPEATS 5"/>
    <property type="match status" value="1"/>
</dbReference>
<name>A0AAV2HIB9_LYMST</name>
<dbReference type="PROSITE" id="PS50005">
    <property type="entry name" value="TPR"/>
    <property type="match status" value="1"/>
</dbReference>
<sequence>DDPQLRGLAYTQLIVMFNKFSKTKHARWFQGLNGNDLFERALEEASDNPTVLCHCSKYFLNSGEVDKAIELIEKSLSFRSNSIAFHYLGMCYEIKAEKAAKVAIPLNDQRCKQNNIDKSRRPTRGEANHSQLNVNKETYDPSLVSRHNSVVNSNNQNCRFVKKSAANYEEAIKFSKKGNIPSILSLGKLYKKTDRFKKALQQFRQIINLKETKMSYLVTFITAYEEAGLCLLELSD</sequence>
<keyword evidence="7" id="KW-1185">Reference proteome</keyword>
<feature type="non-terminal residue" evidence="6">
    <location>
        <position position="236"/>
    </location>
</feature>
<dbReference type="PANTHER" id="PTHR10271">
    <property type="entry name" value="INTERFERON-INDUCED PROTEIN WITH TETRATRICOPEPTIDE REPEATS"/>
    <property type="match status" value="1"/>
</dbReference>
<comment type="similarity">
    <text evidence="3">Belongs to the IFIT family.</text>
</comment>
<protein>
    <submittedName>
        <fullName evidence="6">Uncharacterized protein</fullName>
    </submittedName>
</protein>
<dbReference type="EMBL" id="CAXITT010000110">
    <property type="protein sequence ID" value="CAL1532225.1"/>
    <property type="molecule type" value="Genomic_DNA"/>
</dbReference>
<dbReference type="InterPro" id="IPR011990">
    <property type="entry name" value="TPR-like_helical_dom_sf"/>
</dbReference>
<evidence type="ECO:0000256" key="1">
    <source>
        <dbReference type="ARBA" id="ARBA00022737"/>
    </source>
</evidence>
<dbReference type="AlphaFoldDB" id="A0AAV2HIB9"/>
<feature type="compositionally biased region" description="Basic and acidic residues" evidence="5">
    <location>
        <begin position="113"/>
        <end position="127"/>
    </location>
</feature>
<dbReference type="SUPFAM" id="SSF48452">
    <property type="entry name" value="TPR-like"/>
    <property type="match status" value="1"/>
</dbReference>
<evidence type="ECO:0000256" key="3">
    <source>
        <dbReference type="ARBA" id="ARBA00038336"/>
    </source>
</evidence>
<comment type="caution">
    <text evidence="6">The sequence shown here is derived from an EMBL/GenBank/DDBJ whole genome shotgun (WGS) entry which is preliminary data.</text>
</comment>
<gene>
    <name evidence="6" type="ORF">GSLYS_00006304001</name>
</gene>
<feature type="repeat" description="TPR" evidence="4">
    <location>
        <begin position="180"/>
        <end position="213"/>
    </location>
</feature>